<dbReference type="PANTHER" id="PTHR31718">
    <property type="entry name" value="PLAT DOMAIN-CONTAINING PROTEIN"/>
    <property type="match status" value="1"/>
</dbReference>
<name>A0AAV7EVX0_ARIFI</name>
<dbReference type="Proteomes" id="UP000825729">
    <property type="component" value="Unassembled WGS sequence"/>
</dbReference>
<evidence type="ECO:0000256" key="2">
    <source>
        <dbReference type="SAM" id="MobiDB-lite"/>
    </source>
</evidence>
<dbReference type="SUPFAM" id="SSF49723">
    <property type="entry name" value="Lipase/lipooxygenase domain (PLAT/LH2 domain)"/>
    <property type="match status" value="1"/>
</dbReference>
<dbReference type="PANTHER" id="PTHR31718:SF47">
    <property type="entry name" value="OS06G0206401 PROTEIN"/>
    <property type="match status" value="1"/>
</dbReference>
<feature type="domain" description="PLAT" evidence="4">
    <location>
        <begin position="34"/>
        <end position="160"/>
    </location>
</feature>
<keyword evidence="6" id="KW-1185">Reference proteome</keyword>
<feature type="chain" id="PRO_5043585939" description="PLAT domain-containing protein" evidence="3">
    <location>
        <begin position="20"/>
        <end position="189"/>
    </location>
</feature>
<dbReference type="InterPro" id="IPR001024">
    <property type="entry name" value="PLAT/LH2_dom"/>
</dbReference>
<gene>
    <name evidence="5" type="ORF">H6P81_005896</name>
</gene>
<evidence type="ECO:0000256" key="1">
    <source>
        <dbReference type="PROSITE-ProRule" id="PRU00152"/>
    </source>
</evidence>
<comment type="caution">
    <text evidence="1">Lacks conserved residue(s) required for the propagation of feature annotation.</text>
</comment>
<accession>A0AAV7EVX0</accession>
<evidence type="ECO:0000259" key="4">
    <source>
        <dbReference type="PROSITE" id="PS50095"/>
    </source>
</evidence>
<organism evidence="5 6">
    <name type="scientific">Aristolochia fimbriata</name>
    <name type="common">White veined hardy Dutchman's pipe vine</name>
    <dbReference type="NCBI Taxonomy" id="158543"/>
    <lineage>
        <taxon>Eukaryota</taxon>
        <taxon>Viridiplantae</taxon>
        <taxon>Streptophyta</taxon>
        <taxon>Embryophyta</taxon>
        <taxon>Tracheophyta</taxon>
        <taxon>Spermatophyta</taxon>
        <taxon>Magnoliopsida</taxon>
        <taxon>Magnoliidae</taxon>
        <taxon>Piperales</taxon>
        <taxon>Aristolochiaceae</taxon>
        <taxon>Aristolochia</taxon>
    </lineage>
</organism>
<evidence type="ECO:0000313" key="6">
    <source>
        <dbReference type="Proteomes" id="UP000825729"/>
    </source>
</evidence>
<dbReference type="EMBL" id="JAINDJ010000003">
    <property type="protein sequence ID" value="KAG9452992.1"/>
    <property type="molecule type" value="Genomic_DNA"/>
</dbReference>
<sequence>MPLPRGFFFFILFLNVAAAVAFASSEEDDYENECVYTMYLRTGQIFKAGTDSKISASFEDADGEVVAVPDLRAWGLMGPEYDYYERGHRDIFSGRGPCVGGPLCRLNLTSDGSGHHPGWFCDYLELTATGPHRGCSQSIFIVNQWLSNHAPPFQLSVLLDGCSHLPPPDNHHRRRPPTFVVSHRRSATH</sequence>
<dbReference type="PROSITE" id="PS50095">
    <property type="entry name" value="PLAT"/>
    <property type="match status" value="1"/>
</dbReference>
<evidence type="ECO:0000256" key="3">
    <source>
        <dbReference type="SAM" id="SignalP"/>
    </source>
</evidence>
<dbReference type="Pfam" id="PF01477">
    <property type="entry name" value="PLAT"/>
    <property type="match status" value="1"/>
</dbReference>
<comment type="caution">
    <text evidence="5">The sequence shown here is derived from an EMBL/GenBank/DDBJ whole genome shotgun (WGS) entry which is preliminary data.</text>
</comment>
<feature type="compositionally biased region" description="Basic residues" evidence="2">
    <location>
        <begin position="171"/>
        <end position="189"/>
    </location>
</feature>
<reference evidence="5 6" key="1">
    <citation type="submission" date="2021-07" db="EMBL/GenBank/DDBJ databases">
        <title>The Aristolochia fimbriata genome: insights into angiosperm evolution, floral development and chemical biosynthesis.</title>
        <authorList>
            <person name="Jiao Y."/>
        </authorList>
    </citation>
    <scope>NUCLEOTIDE SEQUENCE [LARGE SCALE GENOMIC DNA]</scope>
    <source>
        <strain evidence="5">IBCAS-2021</strain>
        <tissue evidence="5">Leaf</tissue>
    </source>
</reference>
<feature type="signal peptide" evidence="3">
    <location>
        <begin position="1"/>
        <end position="19"/>
    </location>
</feature>
<proteinExistence type="predicted"/>
<protein>
    <recommendedName>
        <fullName evidence="4">PLAT domain-containing protein</fullName>
    </recommendedName>
</protein>
<dbReference type="Gene3D" id="2.60.60.20">
    <property type="entry name" value="PLAT/LH2 domain"/>
    <property type="match status" value="1"/>
</dbReference>
<keyword evidence="3" id="KW-0732">Signal</keyword>
<dbReference type="AlphaFoldDB" id="A0AAV7EVX0"/>
<feature type="region of interest" description="Disordered" evidence="2">
    <location>
        <begin position="166"/>
        <end position="189"/>
    </location>
</feature>
<evidence type="ECO:0000313" key="5">
    <source>
        <dbReference type="EMBL" id="KAG9452992.1"/>
    </source>
</evidence>
<dbReference type="InterPro" id="IPR036392">
    <property type="entry name" value="PLAT/LH2_dom_sf"/>
</dbReference>